<evidence type="ECO:0000313" key="7">
    <source>
        <dbReference type="EMBL" id="QEN04627.1"/>
    </source>
</evidence>
<comment type="subcellular location">
    <subcellularLocation>
        <location evidence="1">Cell membrane</location>
        <topology evidence="1">Multi-pass membrane protein</topology>
    </subcellularLocation>
</comment>
<evidence type="ECO:0000256" key="6">
    <source>
        <dbReference type="SAM" id="Phobius"/>
    </source>
</evidence>
<evidence type="ECO:0000256" key="5">
    <source>
        <dbReference type="ARBA" id="ARBA00023136"/>
    </source>
</evidence>
<evidence type="ECO:0000256" key="1">
    <source>
        <dbReference type="ARBA" id="ARBA00004651"/>
    </source>
</evidence>
<dbReference type="Proteomes" id="UP000323824">
    <property type="component" value="Chromosome"/>
</dbReference>
<dbReference type="PANTHER" id="PTHR30086:SF20">
    <property type="entry name" value="ARGININE EXPORTER PROTEIN ARGO-RELATED"/>
    <property type="match status" value="1"/>
</dbReference>
<dbReference type="PANTHER" id="PTHR30086">
    <property type="entry name" value="ARGININE EXPORTER PROTEIN ARGO"/>
    <property type="match status" value="1"/>
</dbReference>
<dbReference type="GO" id="GO:0005886">
    <property type="term" value="C:plasma membrane"/>
    <property type="evidence" value="ECO:0007669"/>
    <property type="project" value="UniProtKB-SubCell"/>
</dbReference>
<feature type="transmembrane region" description="Helical" evidence="6">
    <location>
        <begin position="143"/>
        <end position="168"/>
    </location>
</feature>
<evidence type="ECO:0000256" key="2">
    <source>
        <dbReference type="ARBA" id="ARBA00022475"/>
    </source>
</evidence>
<organism evidence="7 8">
    <name type="scientific">Thiospirochaeta perfilievii</name>
    <dbReference type="NCBI Taxonomy" id="252967"/>
    <lineage>
        <taxon>Bacteria</taxon>
        <taxon>Pseudomonadati</taxon>
        <taxon>Spirochaetota</taxon>
        <taxon>Spirochaetia</taxon>
        <taxon>Spirochaetales</taxon>
        <taxon>Spirochaetaceae</taxon>
        <taxon>Thiospirochaeta</taxon>
    </lineage>
</organism>
<dbReference type="RefSeq" id="WP_149567870.1">
    <property type="nucleotide sequence ID" value="NZ_CP035807.1"/>
</dbReference>
<feature type="transmembrane region" description="Helical" evidence="6">
    <location>
        <begin position="112"/>
        <end position="131"/>
    </location>
</feature>
<feature type="transmembrane region" description="Helical" evidence="6">
    <location>
        <begin position="39"/>
        <end position="61"/>
    </location>
</feature>
<keyword evidence="8" id="KW-1185">Reference proteome</keyword>
<dbReference type="Pfam" id="PF01810">
    <property type="entry name" value="LysE"/>
    <property type="match status" value="1"/>
</dbReference>
<dbReference type="GO" id="GO:0015171">
    <property type="term" value="F:amino acid transmembrane transporter activity"/>
    <property type="evidence" value="ECO:0007669"/>
    <property type="project" value="TreeGrafter"/>
</dbReference>
<feature type="transmembrane region" description="Helical" evidence="6">
    <location>
        <begin position="6"/>
        <end position="27"/>
    </location>
</feature>
<reference evidence="7 8" key="1">
    <citation type="submission" date="2019-02" db="EMBL/GenBank/DDBJ databases">
        <authorList>
            <person name="Fomenkov A."/>
            <person name="Dubinina G."/>
            <person name="Grabovich M."/>
            <person name="Vincze T."/>
            <person name="Roberts R.J."/>
        </authorList>
    </citation>
    <scope>NUCLEOTIDE SEQUENCE [LARGE SCALE GENOMIC DNA]</scope>
    <source>
        <strain evidence="7 8">P</strain>
    </source>
</reference>
<sequence>MNSDFTIPVILFAITMSITPGPNNIMLTTSGANYGFLRTIPHILGVVTGVAILNIISALGLNRVFEAYPNIHIILKYIGMIYMLFLAVKIARSSEPKSHKGMQKPLNFIQAILFQALNPKAVIMSLTAITVYSLKGEMFTKSIYYIVITFLIFGTLSISTWALFGTLIKNVLKNPKHLKFFNYTMGAFCGISALLLLSS</sequence>
<name>A0A5C1QAW6_9SPIO</name>
<evidence type="ECO:0000256" key="4">
    <source>
        <dbReference type="ARBA" id="ARBA00022989"/>
    </source>
</evidence>
<dbReference type="OrthoDB" id="369258at2"/>
<protein>
    <submittedName>
        <fullName evidence="7">LysE family translocator</fullName>
    </submittedName>
</protein>
<dbReference type="AlphaFoldDB" id="A0A5C1QAW6"/>
<feature type="transmembrane region" description="Helical" evidence="6">
    <location>
        <begin position="180"/>
        <end position="198"/>
    </location>
</feature>
<keyword evidence="2" id="KW-1003">Cell membrane</keyword>
<evidence type="ECO:0000313" key="8">
    <source>
        <dbReference type="Proteomes" id="UP000323824"/>
    </source>
</evidence>
<reference evidence="7 8" key="2">
    <citation type="submission" date="2019-09" db="EMBL/GenBank/DDBJ databases">
        <title>Complete Genome Sequence and Methylome Analysis of free living Spirochaetas.</title>
        <authorList>
            <person name="Leshcheva N."/>
            <person name="Mikheeva N."/>
        </authorList>
    </citation>
    <scope>NUCLEOTIDE SEQUENCE [LARGE SCALE GENOMIC DNA]</scope>
    <source>
        <strain evidence="7 8">P</strain>
    </source>
</reference>
<evidence type="ECO:0000256" key="3">
    <source>
        <dbReference type="ARBA" id="ARBA00022692"/>
    </source>
</evidence>
<dbReference type="GO" id="GO:0033228">
    <property type="term" value="P:cysteine export across plasma membrane"/>
    <property type="evidence" value="ECO:0007669"/>
    <property type="project" value="TreeGrafter"/>
</dbReference>
<proteinExistence type="predicted"/>
<dbReference type="EMBL" id="CP035807">
    <property type="protein sequence ID" value="QEN04627.1"/>
    <property type="molecule type" value="Genomic_DNA"/>
</dbReference>
<gene>
    <name evidence="7" type="ORF">EW093_07895</name>
</gene>
<dbReference type="InterPro" id="IPR001123">
    <property type="entry name" value="LeuE-type"/>
</dbReference>
<keyword evidence="3 6" id="KW-0812">Transmembrane</keyword>
<accession>A0A5C1QAW6</accession>
<feature type="transmembrane region" description="Helical" evidence="6">
    <location>
        <begin position="73"/>
        <end position="91"/>
    </location>
</feature>
<keyword evidence="5 6" id="KW-0472">Membrane</keyword>
<dbReference type="KEGG" id="sper:EW093_07895"/>
<keyword evidence="4 6" id="KW-1133">Transmembrane helix</keyword>